<feature type="region of interest" description="Disordered" evidence="1">
    <location>
        <begin position="76"/>
        <end position="107"/>
    </location>
</feature>
<feature type="compositionally biased region" description="Polar residues" evidence="1">
    <location>
        <begin position="97"/>
        <end position="107"/>
    </location>
</feature>
<evidence type="ECO:0000256" key="1">
    <source>
        <dbReference type="SAM" id="MobiDB-lite"/>
    </source>
</evidence>
<keyword evidence="2" id="KW-1185">Reference proteome</keyword>
<gene>
    <name evidence="3" type="primary">LOC130501403</name>
</gene>
<proteinExistence type="predicted"/>
<accession>A0A9W3CLF9</accession>
<evidence type="ECO:0000313" key="3">
    <source>
        <dbReference type="RefSeq" id="XP_056852294.1"/>
    </source>
</evidence>
<dbReference type="AlphaFoldDB" id="A0A9W3CLF9"/>
<dbReference type="GeneID" id="130501403"/>
<dbReference type="Proteomes" id="UP000504610">
    <property type="component" value="Unplaced"/>
</dbReference>
<dbReference type="RefSeq" id="XP_056852294.1">
    <property type="nucleotide sequence ID" value="XM_056996314.1"/>
</dbReference>
<dbReference type="KEGG" id="rsz:130501403"/>
<sequence length="107" mass="11894">MESVVHMLVTCPYATEVWNLAPIASIIDPNCVSSTSSDLEQLRRVPSLPPVGLGQESIDLPKRTFTLVEPITKATKETREWTQTQDPPPKLQIVRPSINQDPNLDSD</sequence>
<organism evidence="2 3">
    <name type="scientific">Raphanus sativus</name>
    <name type="common">Radish</name>
    <name type="synonym">Raphanus raphanistrum var. sativus</name>
    <dbReference type="NCBI Taxonomy" id="3726"/>
    <lineage>
        <taxon>Eukaryota</taxon>
        <taxon>Viridiplantae</taxon>
        <taxon>Streptophyta</taxon>
        <taxon>Embryophyta</taxon>
        <taxon>Tracheophyta</taxon>
        <taxon>Spermatophyta</taxon>
        <taxon>Magnoliopsida</taxon>
        <taxon>eudicotyledons</taxon>
        <taxon>Gunneridae</taxon>
        <taxon>Pentapetalae</taxon>
        <taxon>rosids</taxon>
        <taxon>malvids</taxon>
        <taxon>Brassicales</taxon>
        <taxon>Brassicaceae</taxon>
        <taxon>Brassiceae</taxon>
        <taxon>Raphanus</taxon>
    </lineage>
</organism>
<name>A0A9W3CLF9_RAPSA</name>
<reference evidence="3" key="1">
    <citation type="submission" date="2025-08" db="UniProtKB">
        <authorList>
            <consortium name="RefSeq"/>
        </authorList>
    </citation>
    <scope>IDENTIFICATION</scope>
    <source>
        <tissue evidence="3">Leaf</tissue>
    </source>
</reference>
<evidence type="ECO:0000313" key="2">
    <source>
        <dbReference type="Proteomes" id="UP000504610"/>
    </source>
</evidence>
<protein>
    <submittedName>
        <fullName evidence="3">Uncharacterized protein LOC130501403</fullName>
    </submittedName>
</protein>